<keyword evidence="1" id="KW-1133">Transmembrane helix</keyword>
<name>A0A2Z6RJP9_9GLOM</name>
<dbReference type="EMBL" id="BEXD01003859">
    <property type="protein sequence ID" value="GBC02916.1"/>
    <property type="molecule type" value="Genomic_DNA"/>
</dbReference>
<feature type="transmembrane region" description="Helical" evidence="1">
    <location>
        <begin position="312"/>
        <end position="334"/>
    </location>
</feature>
<proteinExistence type="predicted"/>
<keyword evidence="3" id="KW-1185">Reference proteome</keyword>
<accession>A0A2Z6RJP9</accession>
<evidence type="ECO:0000313" key="3">
    <source>
        <dbReference type="Proteomes" id="UP000247702"/>
    </source>
</evidence>
<protein>
    <submittedName>
        <fullName evidence="2">Uncharacterized protein</fullName>
    </submittedName>
</protein>
<keyword evidence="1" id="KW-0812">Transmembrane</keyword>
<sequence>MKGNHNEDTKKGLQLISNWIMNLANSDNDLLKAKALSYFITVIEQLLSINENENEIYYPAPIILTSHELPSFFIISSLFKLYRINIKDYYYNFQDSQKIGSHIGLELIKNREKILQKKQELEEPNSLEEYRSAMPSILYELLDSIIQILYNINFKKKTFIYRNIYDTTRSSSHDTLRLLFQYQLPVKLNSIPDEEIQLNENTKLFGENLITNEVSLIFNTIFIQLLNCQTISNLSDQFSFEYDAKIINEKIINYFNHGPFCPPVHIIILEAGDNPNKDVNIKTACNQYFDDLQIDNDLGIEVWHTSKDMCSVLITIFSEYGIYNMAAILGMAFLDKLKKVIDYRSTCRVLDLIWVAIGSAIHIYILKNNLKLEAIMDSENNLLKI</sequence>
<gene>
    <name evidence="2" type="ORF">RclHR1_00490002</name>
</gene>
<dbReference type="AlphaFoldDB" id="A0A2Z6RJP9"/>
<reference evidence="2 3" key="1">
    <citation type="submission" date="2017-11" db="EMBL/GenBank/DDBJ databases">
        <title>The genome of Rhizophagus clarus HR1 reveals common genetic basis of auxotrophy among arbuscular mycorrhizal fungi.</title>
        <authorList>
            <person name="Kobayashi Y."/>
        </authorList>
    </citation>
    <scope>NUCLEOTIDE SEQUENCE [LARGE SCALE GENOMIC DNA]</scope>
    <source>
        <strain evidence="2 3">HR1</strain>
    </source>
</reference>
<comment type="caution">
    <text evidence="2">The sequence shown here is derived from an EMBL/GenBank/DDBJ whole genome shotgun (WGS) entry which is preliminary data.</text>
</comment>
<dbReference type="Proteomes" id="UP000247702">
    <property type="component" value="Unassembled WGS sequence"/>
</dbReference>
<evidence type="ECO:0000313" key="2">
    <source>
        <dbReference type="EMBL" id="GBC02916.1"/>
    </source>
</evidence>
<evidence type="ECO:0000256" key="1">
    <source>
        <dbReference type="SAM" id="Phobius"/>
    </source>
</evidence>
<feature type="transmembrane region" description="Helical" evidence="1">
    <location>
        <begin position="346"/>
        <end position="366"/>
    </location>
</feature>
<keyword evidence="1" id="KW-0472">Membrane</keyword>
<organism evidence="2 3">
    <name type="scientific">Rhizophagus clarus</name>
    <dbReference type="NCBI Taxonomy" id="94130"/>
    <lineage>
        <taxon>Eukaryota</taxon>
        <taxon>Fungi</taxon>
        <taxon>Fungi incertae sedis</taxon>
        <taxon>Mucoromycota</taxon>
        <taxon>Glomeromycotina</taxon>
        <taxon>Glomeromycetes</taxon>
        <taxon>Glomerales</taxon>
        <taxon>Glomeraceae</taxon>
        <taxon>Rhizophagus</taxon>
    </lineage>
</organism>